<dbReference type="Proteomes" id="UP000011625">
    <property type="component" value="Unassembled WGS sequence"/>
</dbReference>
<dbReference type="PATRIC" id="fig|1227456.3.peg.2512"/>
<keyword evidence="1" id="KW-0175">Coiled coil</keyword>
<gene>
    <name evidence="4" type="ORF">C450_12420</name>
</gene>
<organism evidence="4 5">
    <name type="scientific">Halococcus salifodinae DSM 8989</name>
    <dbReference type="NCBI Taxonomy" id="1227456"/>
    <lineage>
        <taxon>Archaea</taxon>
        <taxon>Methanobacteriati</taxon>
        <taxon>Methanobacteriota</taxon>
        <taxon>Stenosarchaea group</taxon>
        <taxon>Halobacteria</taxon>
        <taxon>Halobacteriales</taxon>
        <taxon>Halococcaceae</taxon>
        <taxon>Halococcus</taxon>
    </lineage>
</organism>
<evidence type="ECO:0000256" key="1">
    <source>
        <dbReference type="SAM" id="Coils"/>
    </source>
</evidence>
<keyword evidence="2" id="KW-1133">Transmembrane helix</keyword>
<dbReference type="STRING" id="1227456.C450_12420"/>
<sequence>MYTLLEILRHLRFEYALTSDTLDVASGIVSRRERNVPVRRVQTLDISQGPLARLVGVAAIDLETAGGGETEVSLKYVADAEARRLQNEIQRLKQESDSNTGKLSADSAGIQTTESGAQSIDASEGGTSGGSEGVLFDLPLRDLLLVSAVRLNLRPLLPITLGVIAGTELLSGTLAAVIGRNPGLAVLVVVVGTVVAGPVATFARYYDFQLTDAGDELRYERGLLQRYSGSIPLGKIQTLLIHENVLERRFGYAGLDTITAGYAAQEVTQGTPSAIPLTDRESVFRFARSIEGFDFEDLTFTRPPKRARRRYAGRYVLFILFLTGALIALETLAGAGTTIAGIEMVMPELSVLDYWYAPLFLVPLVPVIAHLKWRNRGYAIGDDHVLTRNGFWNRGIEIVPYYRIQTVIHRRSIFQRRLGLATVVVDSAGSGPLSLLGGSARAIDIDAEEATELRETIHQRFGASLTARRQPSKAQMDTL</sequence>
<comment type="caution">
    <text evidence="4">The sequence shown here is derived from an EMBL/GenBank/DDBJ whole genome shotgun (WGS) entry which is preliminary data.</text>
</comment>
<keyword evidence="5" id="KW-1185">Reference proteome</keyword>
<reference evidence="4 5" key="1">
    <citation type="journal article" date="2014" name="PLoS Genet.">
        <title>Phylogenetically driven sequencing of extremely halophilic archaea reveals strategies for static and dynamic osmo-response.</title>
        <authorList>
            <person name="Becker E.A."/>
            <person name="Seitzer P.M."/>
            <person name="Tritt A."/>
            <person name="Larsen D."/>
            <person name="Krusor M."/>
            <person name="Yao A.I."/>
            <person name="Wu D."/>
            <person name="Madern D."/>
            <person name="Eisen J.A."/>
            <person name="Darling A.E."/>
            <person name="Facciotti M.T."/>
        </authorList>
    </citation>
    <scope>NUCLEOTIDE SEQUENCE [LARGE SCALE GENOMIC DNA]</scope>
    <source>
        <strain evidence="4 5">DSM 8989</strain>
    </source>
</reference>
<feature type="transmembrane region" description="Helical" evidence="2">
    <location>
        <begin position="315"/>
        <end position="342"/>
    </location>
</feature>
<evidence type="ECO:0000313" key="4">
    <source>
        <dbReference type="EMBL" id="EMA51280.1"/>
    </source>
</evidence>
<evidence type="ECO:0000256" key="2">
    <source>
        <dbReference type="SAM" id="Phobius"/>
    </source>
</evidence>
<dbReference type="InterPro" id="IPR014529">
    <property type="entry name" value="UCP026631"/>
</dbReference>
<feature type="domain" description="YdbS-like PH" evidence="3">
    <location>
        <begin position="12"/>
        <end position="89"/>
    </location>
</feature>
<accession>M0N3J7</accession>
<feature type="coiled-coil region" evidence="1">
    <location>
        <begin position="75"/>
        <end position="102"/>
    </location>
</feature>
<feature type="domain" description="YdbS-like PH" evidence="3">
    <location>
        <begin position="205"/>
        <end position="287"/>
    </location>
</feature>
<protein>
    <submittedName>
        <fullName evidence="4">Membrane-flanked domain protein</fullName>
    </submittedName>
</protein>
<name>M0N3J7_9EURY</name>
<dbReference type="AlphaFoldDB" id="M0N3J7"/>
<feature type="transmembrane region" description="Helical" evidence="2">
    <location>
        <begin position="156"/>
        <end position="178"/>
    </location>
</feature>
<keyword evidence="2" id="KW-0812">Transmembrane</keyword>
<feature type="transmembrane region" description="Helical" evidence="2">
    <location>
        <begin position="354"/>
        <end position="371"/>
    </location>
</feature>
<feature type="transmembrane region" description="Helical" evidence="2">
    <location>
        <begin position="184"/>
        <end position="203"/>
    </location>
</feature>
<evidence type="ECO:0000259" key="3">
    <source>
        <dbReference type="Pfam" id="PF03703"/>
    </source>
</evidence>
<dbReference type="PANTHER" id="PTHR34473">
    <property type="entry name" value="UPF0699 TRANSMEMBRANE PROTEIN YDBS"/>
    <property type="match status" value="1"/>
</dbReference>
<keyword evidence="2" id="KW-0472">Membrane</keyword>
<dbReference type="InterPro" id="IPR005182">
    <property type="entry name" value="YdbS-like_PH"/>
</dbReference>
<proteinExistence type="predicted"/>
<dbReference type="EMBL" id="AOME01000068">
    <property type="protein sequence ID" value="EMA51280.1"/>
    <property type="molecule type" value="Genomic_DNA"/>
</dbReference>
<dbReference type="RefSeq" id="WP_005043739.1">
    <property type="nucleotide sequence ID" value="NZ_AOME01000068.1"/>
</dbReference>
<dbReference type="Pfam" id="PF03703">
    <property type="entry name" value="bPH_2"/>
    <property type="match status" value="3"/>
</dbReference>
<dbReference type="PIRSF" id="PIRSF026631">
    <property type="entry name" value="UCP026631"/>
    <property type="match status" value="1"/>
</dbReference>
<feature type="domain" description="YdbS-like PH" evidence="3">
    <location>
        <begin position="373"/>
        <end position="457"/>
    </location>
</feature>
<evidence type="ECO:0000313" key="5">
    <source>
        <dbReference type="Proteomes" id="UP000011625"/>
    </source>
</evidence>
<dbReference type="PANTHER" id="PTHR34473:SF3">
    <property type="entry name" value="TRANSMEMBRANE PROTEIN-RELATED"/>
    <property type="match status" value="1"/>
</dbReference>